<feature type="binding site" evidence="9">
    <location>
        <position position="887"/>
    </location>
    <ligand>
        <name>substrate</name>
    </ligand>
</feature>
<feature type="binding site" evidence="9">
    <location>
        <position position="246"/>
    </location>
    <ligand>
        <name>Mg(2+)</name>
        <dbReference type="ChEBI" id="CHEBI:18420"/>
        <label>2</label>
    </ligand>
</feature>
<dbReference type="RefSeq" id="WP_008509207.1">
    <property type="nucleotide sequence ID" value="NZ_CM001403.1"/>
</dbReference>
<keyword evidence="8 9" id="KW-0170">Cobalt</keyword>
<keyword evidence="12" id="KW-1185">Reference proteome</keyword>
<reference evidence="11" key="1">
    <citation type="submission" date="2011-09" db="EMBL/GenBank/DDBJ databases">
        <title>The permanent draft genome of Mucilaginibacter paludis DSM 18603.</title>
        <authorList>
            <consortium name="US DOE Joint Genome Institute (JGI-PGF)"/>
            <person name="Lucas S."/>
            <person name="Han J."/>
            <person name="Lapidus A."/>
            <person name="Bruce D."/>
            <person name="Goodwin L."/>
            <person name="Pitluck S."/>
            <person name="Peters L."/>
            <person name="Kyrpides N."/>
            <person name="Mavromatis K."/>
            <person name="Ivanova N."/>
            <person name="Mikhailova N."/>
            <person name="Held B."/>
            <person name="Detter J.C."/>
            <person name="Tapia R."/>
            <person name="Han C."/>
            <person name="Land M."/>
            <person name="Hauser L."/>
            <person name="Markowitz V."/>
            <person name="Cheng J.-F."/>
            <person name="Hugenholtz P."/>
            <person name="Woyke T."/>
            <person name="Wu D."/>
            <person name="Tindall B."/>
            <person name="Brambilla E."/>
            <person name="Klenk H.-P."/>
            <person name="Eisen J.A."/>
        </authorList>
    </citation>
    <scope>NUCLEOTIDE SEQUENCE [LARGE SCALE GENOMIC DNA]</scope>
    <source>
        <strain evidence="11">DSM 18603</strain>
    </source>
</reference>
<dbReference type="Pfam" id="PF03308">
    <property type="entry name" value="MeaB"/>
    <property type="match status" value="1"/>
</dbReference>
<keyword evidence="6 9" id="KW-0143">Chaperone</keyword>
<dbReference type="CDD" id="cd02071">
    <property type="entry name" value="MM_CoA_mut_B12_BD"/>
    <property type="match status" value="1"/>
</dbReference>
<dbReference type="SUPFAM" id="SSF52540">
    <property type="entry name" value="P-loop containing nucleoside triphosphate hydrolases"/>
    <property type="match status" value="1"/>
</dbReference>
<keyword evidence="7 9" id="KW-0413">Isomerase</keyword>
<protein>
    <recommendedName>
        <fullName evidence="9">Fused isobutyryl-CoA mutase</fullName>
    </recommendedName>
    <domain>
        <recommendedName>
            <fullName evidence="9">Isobutyryl-CoA mutase</fullName>
            <shortName evidence="9">ICM</shortName>
            <ecNumber evidence="9">5.4.99.13</ecNumber>
        </recommendedName>
    </domain>
    <domain>
        <recommendedName>
            <fullName evidence="9">P-loop GTPase</fullName>
            <ecNumber evidence="9">3.6.5.-</ecNumber>
        </recommendedName>
        <alternativeName>
            <fullName evidence="9">G-protein chaperone</fullName>
        </alternativeName>
    </domain>
</protein>
<dbReference type="GO" id="GO:0003924">
    <property type="term" value="F:GTPase activity"/>
    <property type="evidence" value="ECO:0007669"/>
    <property type="project" value="UniProtKB-UniRule"/>
</dbReference>
<keyword evidence="9" id="KW-0479">Metal-binding</keyword>
<evidence type="ECO:0000256" key="2">
    <source>
        <dbReference type="ARBA" id="ARBA00022628"/>
    </source>
</evidence>
<evidence type="ECO:0000256" key="3">
    <source>
        <dbReference type="ARBA" id="ARBA00022741"/>
    </source>
</evidence>
<dbReference type="eggNOG" id="COG1884">
    <property type="taxonomic scope" value="Bacteria"/>
</dbReference>
<organism evidence="11 12">
    <name type="scientific">Mucilaginibacter paludis DSM 18603</name>
    <dbReference type="NCBI Taxonomy" id="714943"/>
    <lineage>
        <taxon>Bacteria</taxon>
        <taxon>Pseudomonadati</taxon>
        <taxon>Bacteroidota</taxon>
        <taxon>Sphingobacteriia</taxon>
        <taxon>Sphingobacteriales</taxon>
        <taxon>Sphingobacteriaceae</taxon>
        <taxon>Mucilaginibacter</taxon>
    </lineage>
</organism>
<feature type="binding site" evidence="9">
    <location>
        <position position="794"/>
    </location>
    <ligand>
        <name>substrate</name>
    </ligand>
</feature>
<dbReference type="InterPro" id="IPR027417">
    <property type="entry name" value="P-loop_NTPase"/>
</dbReference>
<evidence type="ECO:0000256" key="8">
    <source>
        <dbReference type="ARBA" id="ARBA00023285"/>
    </source>
</evidence>
<dbReference type="Pfam" id="PF01642">
    <property type="entry name" value="MM_CoA_mutase"/>
    <property type="match status" value="2"/>
</dbReference>
<name>H1Y700_9SPHI</name>
<keyword evidence="3 9" id="KW-0547">Nucleotide-binding</keyword>
<dbReference type="PANTHER" id="PTHR43087">
    <property type="entry name" value="LYSINE/ARGININE/ORNITHINE TRANSPORT SYSTEM KINASE"/>
    <property type="match status" value="1"/>
</dbReference>
<keyword evidence="9" id="KW-0511">Multifunctional enzyme</keyword>
<evidence type="ECO:0000256" key="5">
    <source>
        <dbReference type="ARBA" id="ARBA00023134"/>
    </source>
</evidence>
<feature type="binding site" evidence="9">
    <location>
        <position position="927"/>
    </location>
    <ligand>
        <name>substrate</name>
    </ligand>
</feature>
<feature type="binding site" evidence="9">
    <location>
        <begin position="341"/>
        <end position="344"/>
    </location>
    <ligand>
        <name>GTP</name>
        <dbReference type="ChEBI" id="CHEBI:37565"/>
    </ligand>
</feature>
<comment type="domain">
    <text evidence="9">Is composed of four functional domains: the N-terminal 5'-deoxyadenosylcobalamin binding region that is homologous to the small subunit of ICM (IcmB), a middle P-loop GTPase domain (MeaI) that likely acts as a chaperone for ICM, a structured linker region involved in dimer formation, and a C-terminal part that is homologous to the large substrate-binding subunit of ICM (IcmA).</text>
</comment>
<comment type="function">
    <text evidence="9">Catalyzes the reversible interconversion of isobutyryl-CoA and n-butyryl-CoA, using radical chemistry. Also exhibits GTPase activity, associated with its G-protein domain (MeaI) that functions as a chaperone that assists cofactor delivery and proper holo-enzyme assembly.</text>
</comment>
<dbReference type="Gene3D" id="3.20.20.240">
    <property type="entry name" value="Methylmalonyl-CoA mutase"/>
    <property type="match status" value="1"/>
</dbReference>
<dbReference type="GO" id="GO:0005525">
    <property type="term" value="F:GTP binding"/>
    <property type="evidence" value="ECO:0007669"/>
    <property type="project" value="UniProtKB-UniRule"/>
</dbReference>
<feature type="binding site" evidence="9">
    <location>
        <position position="623"/>
    </location>
    <ligand>
        <name>substrate</name>
    </ligand>
</feature>
<dbReference type="FunFam" id="3.40.50.280:FF:000005">
    <property type="entry name" value="Fused isobutyryl-CoA mutase"/>
    <property type="match status" value="1"/>
</dbReference>
<comment type="caution">
    <text evidence="9">Lacks conserved residue(s) required for the propagation of feature annotation.</text>
</comment>
<feature type="binding site" evidence="9">
    <location>
        <position position="209"/>
    </location>
    <ligand>
        <name>Mg(2+)</name>
        <dbReference type="ChEBI" id="CHEBI:18420"/>
        <label>1</label>
        <note>catalytic</note>
    </ligand>
</feature>
<dbReference type="Gene3D" id="3.40.50.280">
    <property type="entry name" value="Cobalamin-binding domain"/>
    <property type="match status" value="1"/>
</dbReference>
<dbReference type="InterPro" id="IPR006099">
    <property type="entry name" value="MeMalonylCoA_mutase_a/b_cat"/>
</dbReference>
<dbReference type="AlphaFoldDB" id="H1Y700"/>
<feature type="binding site" evidence="9">
    <location>
        <begin position="205"/>
        <end position="210"/>
    </location>
    <ligand>
        <name>GTP</name>
        <dbReference type="ChEBI" id="CHEBI:37565"/>
    </ligand>
</feature>
<dbReference type="PROSITE" id="PS51332">
    <property type="entry name" value="B12_BINDING"/>
    <property type="match status" value="1"/>
</dbReference>
<keyword evidence="2 9" id="KW-0846">Cobalamin</keyword>
<comment type="cofactor">
    <cofactor evidence="9">
        <name>Mg(2+)</name>
        <dbReference type="ChEBI" id="CHEBI:18420"/>
    </cofactor>
</comment>
<dbReference type="Gene3D" id="3.40.50.300">
    <property type="entry name" value="P-loop containing nucleotide triphosphate hydrolases"/>
    <property type="match status" value="1"/>
</dbReference>
<comment type="subunit">
    <text evidence="9">Homodimer.</text>
</comment>
<evidence type="ECO:0000256" key="6">
    <source>
        <dbReference type="ARBA" id="ARBA00023186"/>
    </source>
</evidence>
<dbReference type="GO" id="GO:0006637">
    <property type="term" value="P:acyl-CoA metabolic process"/>
    <property type="evidence" value="ECO:0007669"/>
    <property type="project" value="UniProtKB-UniRule"/>
</dbReference>
<dbReference type="Proteomes" id="UP000002774">
    <property type="component" value="Chromosome"/>
</dbReference>
<sequence>MENSTPYLPQNKIRFVTATSLFDGHDATINIMRRILQSSGVEVIHLGHNRSVDEVVNCAIQEDVQGIALTSYQGGHLEYFKYMHDLLKEKGAGHIKIFGGGGGVILPYEIKELQDYGIARIYSPDDGRQMGLQGMINDMMRQCDVPIKSYLNGEIKQLHLKNNKAIATAISVVENYPQNADGFLNELKKAGSRQIPVLGITGTGGAGKSSLVDELVRRYLMETDKTLAIISVDPSKRKTGGALLGDRIRMNSINSPRVYMRSLATRQANLALSKYVQESIDICKAAGYDLIIVETSGIGQSDTMITDYCDLSLYVMTPEFGAATQLEKIDMLDFADMVVLNKFDKRGALDALRDVRKQYKRNHRLFDARDEDLPVFGTMASQFNDPGMNSLFAALIRTIKNKTGVDFHTKMELIGKDAEKVYIIPPERIRYLAEIAESSQAYNEWVNNQCRIAQQMFQVRGVIDLTQTLSKGEGLNGNVITADLLNSLSFGEGWGEALYTQLEESLDGECRRLLREWPKTVETYKADEFIFKVRDKEIRQSLYYTSLSQSRIPKISLPRYEAWGDILRWLLTENVPGEFPYAAGVFPLKREGEDPTRMFAGEGGPERTNKRFHYVSLGQSAHRLSTAFDSVTLYGEDPHVRPDIYGKIGNSGVSIATLDDTKKLYSGFDLCHAATSVSMTINGPAPMLLGFFMNAAIDQQCEKYIREHHLEHHVEAKFKELYDDKGLERPKYRLTPALSKGEGVEKYGEKGLSIGEDLEGAGGLGTMLLGLTGDQVLPTDVYAQIKAYTIATVRGTVQADILKEDQAQNTCIFSTEFALRMMGDMQQYFISEKVRNFYSVSISGYHIAEAGANPITQLAFTLSNGFTYVEYYLSRGMHIDDFAPNLSFFFSNGIDPEYAVIGRVARRIWAKAIKNKYKGNDRSQKLKYHIQTSGRSLHAQEIDFNDIRTTLQALYAIYDNCNSLHTNAYDEAITTPTEESVRRAMAIQLIINRELGLAKNENPIQGAFIIEELTDLVEDAVLAEFKRINDRGGVLGAMETMYQRGKIQEESLYYETLKHTGEYPIVGVNTFLNKNGSPTIIPSEVIRATEDEKQYQITALQAFQQRNEALAPQLLKNLQKAAVAGENIFEQLMEVCKYCSLGQISHALYEVGGQYRRNM</sequence>
<dbReference type="GO" id="GO:0000287">
    <property type="term" value="F:magnesium ion binding"/>
    <property type="evidence" value="ECO:0007669"/>
    <property type="project" value="UniProtKB-UniRule"/>
</dbReference>
<feature type="binding site" evidence="9">
    <location>
        <position position="1039"/>
    </location>
    <ligand>
        <name>GTP</name>
        <dbReference type="ChEBI" id="CHEBI:37565"/>
    </ligand>
</feature>
<feature type="binding site" evidence="9">
    <location>
        <position position="295"/>
    </location>
    <ligand>
        <name>Mg(2+)</name>
        <dbReference type="ChEBI" id="CHEBI:18420"/>
        <label>2</label>
    </ligand>
</feature>
<feature type="binding site" evidence="9">
    <location>
        <position position="233"/>
    </location>
    <ligand>
        <name>Mg(2+)</name>
        <dbReference type="ChEBI" id="CHEBI:18420"/>
        <label>2</label>
    </ligand>
</feature>
<dbReference type="GO" id="GO:0031419">
    <property type="term" value="F:cobalamin binding"/>
    <property type="evidence" value="ECO:0007669"/>
    <property type="project" value="UniProtKB-UniRule"/>
</dbReference>
<gene>
    <name evidence="9" type="primary">icmF</name>
    <name evidence="11" type="ORF">Mucpa_4317</name>
</gene>
<dbReference type="SUPFAM" id="SSF51703">
    <property type="entry name" value="Cobalamin (vitamin B12)-dependent enzymes"/>
    <property type="match status" value="1"/>
</dbReference>
<keyword evidence="5 9" id="KW-0342">GTP-binding</keyword>
<dbReference type="InterPro" id="IPR016176">
    <property type="entry name" value="Cbl-dep_enz_cat"/>
</dbReference>
<feature type="binding site" evidence="9">
    <location>
        <position position="232"/>
    </location>
    <ligand>
        <name>Mg(2+)</name>
        <dbReference type="ChEBI" id="CHEBI:18420"/>
        <label>2</label>
    </ligand>
</feature>
<comment type="catalytic activity">
    <reaction evidence="9">
        <text>GTP + H2O = GDP + phosphate + H(+)</text>
        <dbReference type="Rhea" id="RHEA:19669"/>
        <dbReference type="ChEBI" id="CHEBI:15377"/>
        <dbReference type="ChEBI" id="CHEBI:15378"/>
        <dbReference type="ChEBI" id="CHEBI:37565"/>
        <dbReference type="ChEBI" id="CHEBI:43474"/>
        <dbReference type="ChEBI" id="CHEBI:58189"/>
    </reaction>
</comment>
<dbReference type="EC" id="5.4.99.13" evidence="9"/>
<feature type="binding site" evidence="9">
    <location>
        <position position="294"/>
    </location>
    <ligand>
        <name>Mg(2+)</name>
        <dbReference type="ChEBI" id="CHEBI:18420"/>
        <label>1</label>
        <note>catalytic</note>
    </ligand>
</feature>
<dbReference type="OrthoDB" id="9762378at2"/>
<comment type="catalytic activity">
    <reaction evidence="9">
        <text>2-methylpropanoyl-CoA = butanoyl-CoA</text>
        <dbReference type="Rhea" id="RHEA:13141"/>
        <dbReference type="ChEBI" id="CHEBI:57338"/>
        <dbReference type="ChEBI" id="CHEBI:57371"/>
        <dbReference type="EC" id="5.4.99.13"/>
    </reaction>
</comment>
<dbReference type="InterPro" id="IPR033669">
    <property type="entry name" value="IcmF"/>
</dbReference>
<accession>H1Y700</accession>
<dbReference type="GO" id="GO:0034784">
    <property type="term" value="F:pivalyl-CoA mutase activity"/>
    <property type="evidence" value="ECO:0007669"/>
    <property type="project" value="InterPro"/>
</dbReference>
<dbReference type="Pfam" id="PF02310">
    <property type="entry name" value="B12-binding"/>
    <property type="match status" value="1"/>
</dbReference>
<dbReference type="eggNOG" id="COG2185">
    <property type="taxonomic scope" value="Bacteria"/>
</dbReference>
<feature type="domain" description="B12-binding" evidence="10">
    <location>
        <begin position="12"/>
        <end position="150"/>
    </location>
</feature>
<dbReference type="InterPro" id="IPR006158">
    <property type="entry name" value="Cobalamin-bd"/>
</dbReference>
<dbReference type="InterPro" id="IPR052040">
    <property type="entry name" value="GTPase/Isobutyryl-CoA_mutase"/>
</dbReference>
<feature type="binding site" evidence="9">
    <location>
        <position position="838"/>
    </location>
    <ligand>
        <name>substrate</name>
    </ligand>
</feature>
<comment type="cofactor">
    <cofactor evidence="1 9">
        <name>adenosylcob(III)alamin</name>
        <dbReference type="ChEBI" id="CHEBI:18408"/>
    </cofactor>
</comment>
<evidence type="ECO:0000313" key="12">
    <source>
        <dbReference type="Proteomes" id="UP000002774"/>
    </source>
</evidence>
<feature type="binding site" description="axial binding residue" evidence="9">
    <location>
        <position position="25"/>
    </location>
    <ligand>
        <name>adenosylcob(III)alamin</name>
        <dbReference type="ChEBI" id="CHEBI:18408"/>
    </ligand>
    <ligandPart>
        <name>Co</name>
        <dbReference type="ChEBI" id="CHEBI:27638"/>
    </ligandPart>
</feature>
<dbReference type="HOGENOM" id="CLU_009523_2_0_10"/>
<feature type="binding site" evidence="9">
    <location>
        <position position="249"/>
    </location>
    <ligand>
        <name>GTP</name>
        <dbReference type="ChEBI" id="CHEBI:37565"/>
    </ligand>
</feature>
<dbReference type="EMBL" id="CM001403">
    <property type="protein sequence ID" value="EHQ28407.1"/>
    <property type="molecule type" value="Genomic_DNA"/>
</dbReference>
<evidence type="ECO:0000256" key="4">
    <source>
        <dbReference type="ARBA" id="ARBA00022801"/>
    </source>
</evidence>
<feature type="binding site" evidence="9">
    <location>
        <position position="294"/>
    </location>
    <ligand>
        <name>Mg(2+)</name>
        <dbReference type="ChEBI" id="CHEBI:18420"/>
        <label>2</label>
    </ligand>
</feature>
<evidence type="ECO:0000313" key="11">
    <source>
        <dbReference type="EMBL" id="EHQ28407.1"/>
    </source>
</evidence>
<comment type="similarity">
    <text evidence="9">Belongs to the IcmF family.</text>
</comment>
<dbReference type="SUPFAM" id="SSF52242">
    <property type="entry name" value="Cobalamin (vitamin B12)-binding domain"/>
    <property type="match status" value="1"/>
</dbReference>
<feature type="binding site" evidence="9">
    <location>
        <position position="246"/>
    </location>
    <ligand>
        <name>Mg(2+)</name>
        <dbReference type="ChEBI" id="CHEBI:18420"/>
        <label>1</label>
        <note>catalytic</note>
    </ligand>
</feature>
<evidence type="ECO:0000256" key="7">
    <source>
        <dbReference type="ARBA" id="ARBA00023235"/>
    </source>
</evidence>
<dbReference type="PANTHER" id="PTHR43087:SF1">
    <property type="entry name" value="LAO_AO TRANSPORT SYSTEM ATPASE"/>
    <property type="match status" value="1"/>
</dbReference>
<keyword evidence="4 9" id="KW-0378">Hydrolase</keyword>
<feature type="binding site" evidence="9">
    <location>
        <position position="922"/>
    </location>
    <ligand>
        <name>substrate</name>
    </ligand>
</feature>
<evidence type="ECO:0000256" key="9">
    <source>
        <dbReference type="HAMAP-Rule" id="MF_02050"/>
    </source>
</evidence>
<dbReference type="InterPro" id="IPR036724">
    <property type="entry name" value="Cobalamin-bd_sf"/>
</dbReference>
<dbReference type="eggNOG" id="COG1703">
    <property type="taxonomic scope" value="Bacteria"/>
</dbReference>
<proteinExistence type="inferred from homology"/>
<evidence type="ECO:0000259" key="10">
    <source>
        <dbReference type="PROSITE" id="PS51332"/>
    </source>
</evidence>
<dbReference type="STRING" id="714943.Mucpa_4317"/>
<keyword evidence="9" id="KW-0460">Magnesium</keyword>
<feature type="binding site" evidence="9">
    <location>
        <position position="1158"/>
    </location>
    <ligand>
        <name>GTP</name>
        <dbReference type="ChEBI" id="CHEBI:37565"/>
    </ligand>
</feature>
<dbReference type="HAMAP" id="MF_02050">
    <property type="entry name" value="IcmF"/>
    <property type="match status" value="1"/>
</dbReference>
<dbReference type="EC" id="3.6.5.-" evidence="9"/>
<dbReference type="GO" id="GO:0047727">
    <property type="term" value="F:isobutyryl-CoA mutase activity"/>
    <property type="evidence" value="ECO:0007669"/>
    <property type="project" value="UniProtKB-UniRule"/>
</dbReference>
<evidence type="ECO:0000256" key="1">
    <source>
        <dbReference type="ARBA" id="ARBA00001922"/>
    </source>
</evidence>